<dbReference type="InterPro" id="IPR021139">
    <property type="entry name" value="NYN"/>
</dbReference>
<evidence type="ECO:0000259" key="1">
    <source>
        <dbReference type="Pfam" id="PF01936"/>
    </source>
</evidence>
<proteinExistence type="predicted"/>
<gene>
    <name evidence="2" type="ORF">G6N77_09335</name>
</gene>
<evidence type="ECO:0000313" key="2">
    <source>
        <dbReference type="EMBL" id="NGN83657.1"/>
    </source>
</evidence>
<sequence>MENLRGGVPGNVAGVHIGEFVRGIEQAVRVGGLGSKTALVRAYANWGRPEMQAYSHELLEHGIEPVQIFSFDKNIKNAADIELCVDVLAVAHDSPWIEVFVIASGDGGFVPLIRRLHHLNKYVIVASTNLPGAGIVNALLKSVADEYHQIPITGPAAAVSPVATAPTTSTTAKSLVAAKKPQQGKKKKKPVVAPIPKTVHTVAPPLLVRVSSRDEYLAAVRGLFADGDLGRAVIAGRSEGKKLSFVGTALKDSIEGFSKEEAGFPYLQLVLLHALGTTDYRLVNLGEKVLAVVHADHVDATMTVVPSTGREPPVTNGAGA</sequence>
<dbReference type="Proteomes" id="UP000479226">
    <property type="component" value="Unassembled WGS sequence"/>
</dbReference>
<dbReference type="EMBL" id="JAAKZI010000013">
    <property type="protein sequence ID" value="NGN83657.1"/>
    <property type="molecule type" value="Genomic_DNA"/>
</dbReference>
<reference evidence="2 3" key="1">
    <citation type="submission" date="2020-02" db="EMBL/GenBank/DDBJ databases">
        <title>Genome sequence of the type strain DSM 27180 of Arthrobacter silviterrae.</title>
        <authorList>
            <person name="Gao J."/>
            <person name="Sun J."/>
        </authorList>
    </citation>
    <scope>NUCLEOTIDE SEQUENCE [LARGE SCALE GENOMIC DNA]</scope>
    <source>
        <strain evidence="2 3">DSM 27180</strain>
    </source>
</reference>
<accession>A0ABX0DHG9</accession>
<comment type="caution">
    <text evidence="2">The sequence shown here is derived from an EMBL/GenBank/DDBJ whole genome shotgun (WGS) entry which is preliminary data.</text>
</comment>
<feature type="domain" description="NYN" evidence="1">
    <location>
        <begin position="26"/>
        <end position="149"/>
    </location>
</feature>
<dbReference type="Gene3D" id="3.40.50.1010">
    <property type="entry name" value="5'-nuclease"/>
    <property type="match status" value="1"/>
</dbReference>
<protein>
    <submittedName>
        <fullName evidence="2">NYN domain-containing protein</fullName>
    </submittedName>
</protein>
<dbReference type="PANTHER" id="PTHR35811:SF1">
    <property type="entry name" value="HTH OST-TYPE DOMAIN-CONTAINING PROTEIN"/>
    <property type="match status" value="1"/>
</dbReference>
<evidence type="ECO:0000313" key="3">
    <source>
        <dbReference type="Proteomes" id="UP000479226"/>
    </source>
</evidence>
<name>A0ABX0DHG9_9MICC</name>
<dbReference type="Pfam" id="PF01936">
    <property type="entry name" value="NYN"/>
    <property type="match status" value="1"/>
</dbReference>
<keyword evidence="3" id="KW-1185">Reference proteome</keyword>
<dbReference type="CDD" id="cd11297">
    <property type="entry name" value="PIN_LabA-like_N_1"/>
    <property type="match status" value="1"/>
</dbReference>
<organism evidence="2 3">
    <name type="scientific">Arthrobacter silviterrae</name>
    <dbReference type="NCBI Taxonomy" id="2026658"/>
    <lineage>
        <taxon>Bacteria</taxon>
        <taxon>Bacillati</taxon>
        <taxon>Actinomycetota</taxon>
        <taxon>Actinomycetes</taxon>
        <taxon>Micrococcales</taxon>
        <taxon>Micrococcaceae</taxon>
        <taxon>Arthrobacter</taxon>
    </lineage>
</organism>
<dbReference type="PANTHER" id="PTHR35811">
    <property type="entry name" value="SLR1870 PROTEIN"/>
    <property type="match status" value="1"/>
</dbReference>